<name>A0A1Y2J2I5_TRAC3</name>
<dbReference type="OrthoDB" id="10651697at2759"/>
<dbReference type="AlphaFoldDB" id="A0A1Y2J2I5"/>
<gene>
    <name evidence="1" type="ORF">PYCCODRAFT_1464565</name>
</gene>
<dbReference type="Proteomes" id="UP000193067">
    <property type="component" value="Unassembled WGS sequence"/>
</dbReference>
<evidence type="ECO:0000313" key="1">
    <source>
        <dbReference type="EMBL" id="OSD06671.1"/>
    </source>
</evidence>
<protein>
    <submittedName>
        <fullName evidence="1">Uncharacterized protein</fullName>
    </submittedName>
</protein>
<keyword evidence="2" id="KW-1185">Reference proteome</keyword>
<sequence>MYASAFYHQHSCRQLVFGAIVYGFESATGIRLDGSSPSKYAVLRRSTNSSAYTPCATLSVANVLAKVNEPDSIGHKAGLSPPSGMSGQQIQCLNRAGVTFGRAGGNPSADAGSSRWAAALSDMNCSSAVVLPGFGHSRWPLCGVVPKRAMPQTVADFLVGVSESSA</sequence>
<organism evidence="1 2">
    <name type="scientific">Trametes coccinea (strain BRFM310)</name>
    <name type="common">Pycnoporus coccineus</name>
    <dbReference type="NCBI Taxonomy" id="1353009"/>
    <lineage>
        <taxon>Eukaryota</taxon>
        <taxon>Fungi</taxon>
        <taxon>Dikarya</taxon>
        <taxon>Basidiomycota</taxon>
        <taxon>Agaricomycotina</taxon>
        <taxon>Agaricomycetes</taxon>
        <taxon>Polyporales</taxon>
        <taxon>Polyporaceae</taxon>
        <taxon>Trametes</taxon>
    </lineage>
</organism>
<reference evidence="1 2" key="1">
    <citation type="journal article" date="2015" name="Biotechnol. Biofuels">
        <title>Enhanced degradation of softwood versus hardwood by the white-rot fungus Pycnoporus coccineus.</title>
        <authorList>
            <person name="Couturier M."/>
            <person name="Navarro D."/>
            <person name="Chevret D."/>
            <person name="Henrissat B."/>
            <person name="Piumi F."/>
            <person name="Ruiz-Duenas F.J."/>
            <person name="Martinez A.T."/>
            <person name="Grigoriev I.V."/>
            <person name="Riley R."/>
            <person name="Lipzen A."/>
            <person name="Berrin J.G."/>
            <person name="Master E.R."/>
            <person name="Rosso M.N."/>
        </authorList>
    </citation>
    <scope>NUCLEOTIDE SEQUENCE [LARGE SCALE GENOMIC DNA]</scope>
    <source>
        <strain evidence="1 2">BRFM310</strain>
    </source>
</reference>
<accession>A0A1Y2J2I5</accession>
<proteinExistence type="predicted"/>
<dbReference type="EMBL" id="KZ084090">
    <property type="protein sequence ID" value="OSD06671.1"/>
    <property type="molecule type" value="Genomic_DNA"/>
</dbReference>
<evidence type="ECO:0000313" key="2">
    <source>
        <dbReference type="Proteomes" id="UP000193067"/>
    </source>
</evidence>